<evidence type="ECO:0000259" key="15">
    <source>
        <dbReference type="SMART" id="SM00919"/>
    </source>
</evidence>
<keyword evidence="4 13" id="KW-0479">Metal-binding</keyword>
<evidence type="ECO:0000256" key="8">
    <source>
        <dbReference type="ARBA" id="ARBA00023128"/>
    </source>
</evidence>
<evidence type="ECO:0000259" key="16">
    <source>
        <dbReference type="SMART" id="SM01274"/>
    </source>
</evidence>
<dbReference type="OrthoDB" id="5365701at2759"/>
<comment type="cofactor">
    <cofactor evidence="1">
        <name>Mn(2+)</name>
        <dbReference type="ChEBI" id="CHEBI:29035"/>
    </cofactor>
</comment>
<proteinExistence type="inferred from homology"/>
<evidence type="ECO:0000256" key="3">
    <source>
        <dbReference type="ARBA" id="ARBA00008785"/>
    </source>
</evidence>
<reference evidence="17" key="1">
    <citation type="journal article" date="2014" name="Nat. Commun.">
        <title>Genome sequence of mungbean and insights into evolution within Vigna species.</title>
        <authorList>
            <person name="Kang Y.J."/>
            <person name="Kim S.K."/>
            <person name="Kim M.Y."/>
            <person name="Lestari P."/>
            <person name="Kim K.H."/>
            <person name="Ha B.K."/>
            <person name="Jun T.H."/>
            <person name="Hwang W.J."/>
            <person name="Lee T."/>
            <person name="Lee J."/>
            <person name="Shim S."/>
            <person name="Yoon M.Y."/>
            <person name="Jang Y.E."/>
            <person name="Han K.S."/>
            <person name="Taeprayoon P."/>
            <person name="Yoon N."/>
            <person name="Somta P."/>
            <person name="Tanya P."/>
            <person name="Kim K.S."/>
            <person name="Gwag J.G."/>
            <person name="Moon J.K."/>
            <person name="Lee Y.H."/>
            <person name="Park B.S."/>
            <person name="Bombarely A."/>
            <person name="Doyle J.J."/>
            <person name="Jackson S.A."/>
            <person name="Schafleitner R."/>
            <person name="Srinives P."/>
            <person name="Varshney R.K."/>
            <person name="Lee S.H."/>
        </authorList>
    </citation>
    <scope>NUCLEOTIDE SEQUENCE [LARGE SCALE GENOMIC DNA]</scope>
    <source>
        <strain evidence="17">cv. VC1973A</strain>
    </source>
</reference>
<keyword evidence="5" id="KW-0809">Transit peptide</keyword>
<dbReference type="InterPro" id="IPR015884">
    <property type="entry name" value="Malic_enzyme_CS"/>
</dbReference>
<keyword evidence="17" id="KW-1185">Reference proteome</keyword>
<evidence type="ECO:0000256" key="7">
    <source>
        <dbReference type="ARBA" id="ARBA00023027"/>
    </source>
</evidence>
<dbReference type="GeneID" id="106759136"/>
<feature type="binding site" evidence="12">
    <location>
        <position position="179"/>
    </location>
    <ligand>
        <name>(S)-malate</name>
        <dbReference type="ChEBI" id="CHEBI:15589"/>
    </ligand>
</feature>
<sequence>MWKVVRFAASRSRRFSSAIPGPCKVHKRGTDILHDPWFNKDTGFPITERDRLGLRGLLPPRVISFEHQYDRFMDSYRSLEKNTRGQSDKFVALSKWRILNRLHDRNEILYYRVLIRNIKEFAPIIYTPTVGLVCENYSGLFRRPRGMYFSVKDKGEMMSMIYNWPADEVDMIVLTDGSRILGLGDLGVQGIGIPIGKLDMYVAAAGINPRKILPVMLDVGTNNEKLLKDPLYLGVRQPRLEGEEYLSIVDEFMEAVHARWPKAIVQFEDFQMKWAFETLKRYRQRFCMFNDDIQGTAGVALAGLLGTIRSQGRPLSDFLKQKIVVVGAGSAGLGVLKMAAQAVSRMSGGSGTAATANSPFFLMDKNGLVTTERSNLDPAAVPFAKNPRDLEGLTEGASIIEVVKKVKPHVLLGLSGVGGVFDTEVLKAMRESASTKPAIFAMSNPTVNAECTAIEAFSHAGKNIVFASGSPFDDVDLGNEVGHVNQANNMYLFPGIGLGSLLSGARHITDEMLRAAAECLASYMTDEEVQKGILFPSIDCIRNVTAEVGAAVIGAAVAENQAEGHGDIGLRELANMSKEDTVEYVRGNMWYPEYSPLVHEK</sequence>
<dbReference type="InterPro" id="IPR037062">
    <property type="entry name" value="Malic_N_dom_sf"/>
</dbReference>
<dbReference type="Gene3D" id="3.40.50.720">
    <property type="entry name" value="NAD(P)-binding Rossmann-like Domain"/>
    <property type="match status" value="1"/>
</dbReference>
<evidence type="ECO:0000256" key="1">
    <source>
        <dbReference type="ARBA" id="ARBA00001936"/>
    </source>
</evidence>
<accession>A0A1S3TV46</accession>
<dbReference type="PANTHER" id="PTHR23406:SF73">
    <property type="entry name" value="NAD-DEPENDENT MALIC ENZYME 2, MITOCHONDRIAL"/>
    <property type="match status" value="1"/>
</dbReference>
<dbReference type="KEGG" id="vra:106759136"/>
<dbReference type="PROSITE" id="PS00331">
    <property type="entry name" value="MALIC_ENZYMES"/>
    <property type="match status" value="1"/>
</dbReference>
<name>A0A1S3TV46_VIGRR</name>
<feature type="domain" description="Malic enzyme NAD-binding" evidence="15">
    <location>
        <begin position="293"/>
        <end position="557"/>
    </location>
</feature>
<dbReference type="NCBIfam" id="NF010052">
    <property type="entry name" value="PRK13529.1"/>
    <property type="match status" value="1"/>
</dbReference>
<feature type="active site" description="Proton donor" evidence="11">
    <location>
        <position position="126"/>
    </location>
</feature>
<comment type="cofactor">
    <cofactor evidence="13">
        <name>Mg(2+)</name>
        <dbReference type="ChEBI" id="CHEBI:18420"/>
    </cofactor>
    <cofactor evidence="13">
        <name>Mn(2+)</name>
        <dbReference type="ChEBI" id="CHEBI:29035"/>
    </cofactor>
    <text evidence="13">Divalent metal cations. Prefers magnesium or manganese.</text>
</comment>
<evidence type="ECO:0000256" key="14">
    <source>
        <dbReference type="RuleBase" id="RU003426"/>
    </source>
</evidence>
<organism evidence="17 18">
    <name type="scientific">Vigna radiata var. radiata</name>
    <name type="common">Mung bean</name>
    <name type="synonym">Phaseolus aureus</name>
    <dbReference type="NCBI Taxonomy" id="3916"/>
    <lineage>
        <taxon>Eukaryota</taxon>
        <taxon>Viridiplantae</taxon>
        <taxon>Streptophyta</taxon>
        <taxon>Embryophyta</taxon>
        <taxon>Tracheophyta</taxon>
        <taxon>Spermatophyta</taxon>
        <taxon>Magnoliopsida</taxon>
        <taxon>eudicotyledons</taxon>
        <taxon>Gunneridae</taxon>
        <taxon>Pentapetalae</taxon>
        <taxon>rosids</taxon>
        <taxon>fabids</taxon>
        <taxon>Fabales</taxon>
        <taxon>Fabaceae</taxon>
        <taxon>Papilionoideae</taxon>
        <taxon>50 kb inversion clade</taxon>
        <taxon>NPAAA clade</taxon>
        <taxon>indigoferoid/millettioid clade</taxon>
        <taxon>Phaseoleae</taxon>
        <taxon>Vigna</taxon>
    </lineage>
</organism>
<dbReference type="GO" id="GO:0042803">
    <property type="term" value="F:protein homodimerization activity"/>
    <property type="evidence" value="ECO:0007669"/>
    <property type="project" value="UniProtKB-ARBA"/>
</dbReference>
<evidence type="ECO:0000256" key="5">
    <source>
        <dbReference type="ARBA" id="ARBA00022946"/>
    </source>
</evidence>
<evidence type="ECO:0000313" key="18">
    <source>
        <dbReference type="RefSeq" id="XP_014497627.1"/>
    </source>
</evidence>
<dbReference type="InterPro" id="IPR012301">
    <property type="entry name" value="Malic_N_dom"/>
</dbReference>
<evidence type="ECO:0000313" key="17">
    <source>
        <dbReference type="Proteomes" id="UP000087766"/>
    </source>
</evidence>
<dbReference type="Pfam" id="PF03949">
    <property type="entry name" value="Malic_M"/>
    <property type="match status" value="1"/>
</dbReference>
<evidence type="ECO:0000256" key="12">
    <source>
        <dbReference type="PIRSR" id="PIRSR000106-2"/>
    </source>
</evidence>
<keyword evidence="6 14" id="KW-0560">Oxidoreductase</keyword>
<dbReference type="InterPro" id="IPR046346">
    <property type="entry name" value="Aminoacid_DH-like_N_sf"/>
</dbReference>
<reference evidence="18" key="2">
    <citation type="submission" date="2025-08" db="UniProtKB">
        <authorList>
            <consortium name="RefSeq"/>
        </authorList>
    </citation>
    <scope>IDENTIFICATION</scope>
    <source>
        <tissue evidence="18">Leaf</tissue>
    </source>
</reference>
<dbReference type="FunFam" id="3.40.50.10380:FF:000005">
    <property type="entry name" value="Malic enzyme"/>
    <property type="match status" value="1"/>
</dbReference>
<dbReference type="Gene3D" id="3.40.50.10380">
    <property type="entry name" value="Malic enzyme, N-terminal domain"/>
    <property type="match status" value="1"/>
</dbReference>
<keyword evidence="7" id="KW-0520">NAD</keyword>
<evidence type="ECO:0000256" key="9">
    <source>
        <dbReference type="ARBA" id="ARBA00052599"/>
    </source>
</evidence>
<dbReference type="GO" id="GO:0004471">
    <property type="term" value="F:malate dehydrogenase (decarboxylating) (NAD+) activity"/>
    <property type="evidence" value="ECO:0007669"/>
    <property type="project" value="UniProtKB-EC"/>
</dbReference>
<feature type="binding site" evidence="13">
    <location>
        <position position="269"/>
    </location>
    <ligand>
        <name>a divalent metal cation</name>
        <dbReference type="ChEBI" id="CHEBI:60240"/>
    </ligand>
</feature>
<feature type="binding site" evidence="13">
    <location>
        <position position="292"/>
    </location>
    <ligand>
        <name>a divalent metal cation</name>
        <dbReference type="ChEBI" id="CHEBI:60240"/>
    </ligand>
</feature>
<dbReference type="RefSeq" id="XP_014497627.1">
    <property type="nucleotide sequence ID" value="XM_014642141.2"/>
</dbReference>
<dbReference type="InterPro" id="IPR036291">
    <property type="entry name" value="NAD(P)-bd_dom_sf"/>
</dbReference>
<dbReference type="InterPro" id="IPR012302">
    <property type="entry name" value="Malic_NAD-bd"/>
</dbReference>
<keyword evidence="8" id="KW-0496">Mitochondrion</keyword>
<gene>
    <name evidence="18" type="primary">LOC106759136</name>
</gene>
<comment type="similarity">
    <text evidence="3 14">Belongs to the malic enzymes family.</text>
</comment>
<dbReference type="SUPFAM" id="SSF51735">
    <property type="entry name" value="NAD(P)-binding Rossmann-fold domains"/>
    <property type="match status" value="1"/>
</dbReference>
<evidence type="ECO:0000256" key="13">
    <source>
        <dbReference type="PIRSR" id="PIRSR000106-3"/>
    </source>
</evidence>
<dbReference type="PANTHER" id="PTHR23406">
    <property type="entry name" value="MALIC ENZYME-RELATED"/>
    <property type="match status" value="1"/>
</dbReference>
<feature type="domain" description="Malic enzyme N-terminal" evidence="16">
    <location>
        <begin position="103"/>
        <end position="283"/>
    </location>
</feature>
<dbReference type="Pfam" id="PF00390">
    <property type="entry name" value="malic"/>
    <property type="match status" value="1"/>
</dbReference>
<dbReference type="Proteomes" id="UP000087766">
    <property type="component" value="Chromosome 4"/>
</dbReference>
<feature type="binding site" evidence="12">
    <location>
        <position position="488"/>
    </location>
    <ligand>
        <name>(S)-malate</name>
        <dbReference type="ChEBI" id="CHEBI:15589"/>
    </ligand>
</feature>
<dbReference type="PRINTS" id="PR00072">
    <property type="entry name" value="MALOXRDTASE"/>
</dbReference>
<dbReference type="SUPFAM" id="SSF53223">
    <property type="entry name" value="Aminoacid dehydrogenase-like, N-terminal domain"/>
    <property type="match status" value="1"/>
</dbReference>
<feature type="binding site" evidence="12">
    <location>
        <position position="444"/>
    </location>
    <ligand>
        <name>(S)-malate</name>
        <dbReference type="ChEBI" id="CHEBI:15589"/>
    </ligand>
</feature>
<dbReference type="GO" id="GO:0051287">
    <property type="term" value="F:NAD binding"/>
    <property type="evidence" value="ECO:0007669"/>
    <property type="project" value="InterPro"/>
</dbReference>
<protein>
    <recommendedName>
        <fullName evidence="14">Malic enzyme</fullName>
    </recommendedName>
</protein>
<dbReference type="STRING" id="3916.A0A1S3TV46"/>
<dbReference type="FunFam" id="3.40.50.720:FF:000237">
    <property type="entry name" value="Malic enzyme"/>
    <property type="match status" value="1"/>
</dbReference>
<dbReference type="AlphaFoldDB" id="A0A1S3TV46"/>
<evidence type="ECO:0000256" key="10">
    <source>
        <dbReference type="ARBA" id="ARBA00053901"/>
    </source>
</evidence>
<evidence type="ECO:0000256" key="6">
    <source>
        <dbReference type="ARBA" id="ARBA00023002"/>
    </source>
</evidence>
<dbReference type="InterPro" id="IPR001891">
    <property type="entry name" value="Malic_OxRdtase"/>
</dbReference>
<evidence type="ECO:0000256" key="2">
    <source>
        <dbReference type="ARBA" id="ARBA00004173"/>
    </source>
</evidence>
<evidence type="ECO:0000256" key="11">
    <source>
        <dbReference type="PIRSR" id="PIRSR000106-1"/>
    </source>
</evidence>
<dbReference type="GO" id="GO:0006108">
    <property type="term" value="P:malate metabolic process"/>
    <property type="evidence" value="ECO:0007669"/>
    <property type="project" value="TreeGrafter"/>
</dbReference>
<comment type="catalytic activity">
    <reaction evidence="9">
        <text>(S)-malate + NAD(+) = pyruvate + CO2 + NADH</text>
        <dbReference type="Rhea" id="RHEA:12653"/>
        <dbReference type="ChEBI" id="CHEBI:15361"/>
        <dbReference type="ChEBI" id="CHEBI:15589"/>
        <dbReference type="ChEBI" id="CHEBI:16526"/>
        <dbReference type="ChEBI" id="CHEBI:57540"/>
        <dbReference type="ChEBI" id="CHEBI:57945"/>
        <dbReference type="EC" id="1.1.1.39"/>
    </reaction>
</comment>
<evidence type="ECO:0000256" key="4">
    <source>
        <dbReference type="ARBA" id="ARBA00022723"/>
    </source>
</evidence>
<dbReference type="SMART" id="SM01274">
    <property type="entry name" value="malic"/>
    <property type="match status" value="1"/>
</dbReference>
<feature type="binding site" evidence="13">
    <location>
        <position position="268"/>
    </location>
    <ligand>
        <name>a divalent metal cation</name>
        <dbReference type="ChEBI" id="CHEBI:60240"/>
    </ligand>
</feature>
<dbReference type="SMART" id="SM00919">
    <property type="entry name" value="Malic_M"/>
    <property type="match status" value="1"/>
</dbReference>
<dbReference type="GO" id="GO:0005739">
    <property type="term" value="C:mitochondrion"/>
    <property type="evidence" value="ECO:0007669"/>
    <property type="project" value="UniProtKB-SubCell"/>
</dbReference>
<dbReference type="GO" id="GO:0046872">
    <property type="term" value="F:metal ion binding"/>
    <property type="evidence" value="ECO:0007669"/>
    <property type="project" value="UniProtKB-KW"/>
</dbReference>
<dbReference type="PIRSF" id="PIRSF000106">
    <property type="entry name" value="ME"/>
    <property type="match status" value="1"/>
</dbReference>
<comment type="subcellular location">
    <subcellularLocation>
        <location evidence="2">Mitochondrion</location>
    </subcellularLocation>
</comment>
<feature type="active site" description="Proton acceptor" evidence="11">
    <location>
        <position position="197"/>
    </location>
</feature>
<comment type="function">
    <text evidence="10">Involved in the regulation of sugars and amino acids metabolisms during the night period.</text>
</comment>